<dbReference type="InterPro" id="IPR020846">
    <property type="entry name" value="MFS_dom"/>
</dbReference>
<dbReference type="PANTHER" id="PTHR43124">
    <property type="entry name" value="PURINE EFFLUX PUMP PBUE"/>
    <property type="match status" value="1"/>
</dbReference>
<feature type="transmembrane region" description="Helical" evidence="6">
    <location>
        <begin position="363"/>
        <end position="382"/>
    </location>
</feature>
<dbReference type="RefSeq" id="WP_345492204.1">
    <property type="nucleotide sequence ID" value="NZ_BAABHY010000006.1"/>
</dbReference>
<evidence type="ECO:0000256" key="4">
    <source>
        <dbReference type="ARBA" id="ARBA00022989"/>
    </source>
</evidence>
<protein>
    <submittedName>
        <fullName evidence="8">MFS transporter</fullName>
    </submittedName>
</protein>
<evidence type="ECO:0000256" key="5">
    <source>
        <dbReference type="ARBA" id="ARBA00023136"/>
    </source>
</evidence>
<dbReference type="InterPro" id="IPR036259">
    <property type="entry name" value="MFS_trans_sf"/>
</dbReference>
<keyword evidence="2" id="KW-1003">Cell membrane</keyword>
<comment type="caution">
    <text evidence="8">The sequence shown here is derived from an EMBL/GenBank/DDBJ whole genome shotgun (WGS) entry which is preliminary data.</text>
</comment>
<evidence type="ECO:0000313" key="8">
    <source>
        <dbReference type="EMBL" id="GAA5113658.1"/>
    </source>
</evidence>
<dbReference type="PROSITE" id="PS00216">
    <property type="entry name" value="SUGAR_TRANSPORT_1"/>
    <property type="match status" value="1"/>
</dbReference>
<evidence type="ECO:0000256" key="6">
    <source>
        <dbReference type="SAM" id="Phobius"/>
    </source>
</evidence>
<dbReference type="InterPro" id="IPR005829">
    <property type="entry name" value="Sugar_transporter_CS"/>
</dbReference>
<comment type="subcellular location">
    <subcellularLocation>
        <location evidence="1">Cell membrane</location>
        <topology evidence="1">Multi-pass membrane protein</topology>
    </subcellularLocation>
</comment>
<feature type="transmembrane region" description="Helical" evidence="6">
    <location>
        <begin position="169"/>
        <end position="188"/>
    </location>
</feature>
<dbReference type="Gene3D" id="1.20.1250.20">
    <property type="entry name" value="MFS general substrate transporter like domains"/>
    <property type="match status" value="2"/>
</dbReference>
<feature type="transmembrane region" description="Helical" evidence="6">
    <location>
        <begin position="304"/>
        <end position="321"/>
    </location>
</feature>
<gene>
    <name evidence="8" type="ORF">GCM10023211_22110</name>
</gene>
<feature type="transmembrane region" description="Helical" evidence="6">
    <location>
        <begin position="106"/>
        <end position="127"/>
    </location>
</feature>
<dbReference type="InterPro" id="IPR011701">
    <property type="entry name" value="MFS"/>
</dbReference>
<name>A0ABP9NBF9_9GAMM</name>
<dbReference type="EMBL" id="BAABHY010000006">
    <property type="protein sequence ID" value="GAA5113658.1"/>
    <property type="molecule type" value="Genomic_DNA"/>
</dbReference>
<keyword evidence="3 6" id="KW-0812">Transmembrane</keyword>
<feature type="transmembrane region" description="Helical" evidence="6">
    <location>
        <begin position="327"/>
        <end position="351"/>
    </location>
</feature>
<dbReference type="PANTHER" id="PTHR43124:SF3">
    <property type="entry name" value="CHLORAMPHENICOL EFFLUX PUMP RV0191"/>
    <property type="match status" value="1"/>
</dbReference>
<dbReference type="Pfam" id="PF07690">
    <property type="entry name" value="MFS_1"/>
    <property type="match status" value="1"/>
</dbReference>
<accession>A0ABP9NBF9</accession>
<evidence type="ECO:0000256" key="2">
    <source>
        <dbReference type="ARBA" id="ARBA00022475"/>
    </source>
</evidence>
<evidence type="ECO:0000313" key="9">
    <source>
        <dbReference type="Proteomes" id="UP001500171"/>
    </source>
</evidence>
<dbReference type="Proteomes" id="UP001500171">
    <property type="component" value="Unassembled WGS sequence"/>
</dbReference>
<keyword evidence="5 6" id="KW-0472">Membrane</keyword>
<feature type="transmembrane region" description="Helical" evidence="6">
    <location>
        <begin position="394"/>
        <end position="413"/>
    </location>
</feature>
<keyword evidence="4 6" id="KW-1133">Transmembrane helix</keyword>
<feature type="transmembrane region" description="Helical" evidence="6">
    <location>
        <begin position="237"/>
        <end position="253"/>
    </location>
</feature>
<feature type="domain" description="Major facilitator superfamily (MFS) profile" evidence="7">
    <location>
        <begin position="15"/>
        <end position="418"/>
    </location>
</feature>
<dbReference type="InterPro" id="IPR050189">
    <property type="entry name" value="MFS_Efflux_Transporters"/>
</dbReference>
<sequence length="424" mass="46442">MKLLVSSPLLYWKKLIFILTAGWAIIFVYRALLVPIYPVISQYFGGVTNAQLGYISSCYFLGYVCMQIPSGLLVDKVGRKQILIPSFMIFAVGAATVALSSSLFTVYVGSLIAGIGCGTFYGVAYSFTAQYVPASKKSLATAIVNSGIAIGSSFGLISSSFLVGRGFLPWQYLIMIVIGFILIMMFIFHRFILSEIKLSNESTSVDTKSPAELTSTASATPQVEMSLLRSLCRPQMIAAYILYFSTLYTYYLIDTWLPNFLEVEKGVKATSVGFMSSLAFFSAIPGALFFSYIADVFFKKKIQIIIALEVLAALCLFMAVYSVNTTVIAISIIAYGFFGKLVVEPIIIAWLGQFASLKRLATTYGVFNFFGMSSAVIVPSLTGYISDIMHSKSYAFYLAITITLTGTLIFYLITKSTGDLKKSN</sequence>
<evidence type="ECO:0000259" key="7">
    <source>
        <dbReference type="PROSITE" id="PS50850"/>
    </source>
</evidence>
<evidence type="ECO:0000256" key="1">
    <source>
        <dbReference type="ARBA" id="ARBA00004651"/>
    </source>
</evidence>
<feature type="transmembrane region" description="Helical" evidence="6">
    <location>
        <begin position="81"/>
        <end position="100"/>
    </location>
</feature>
<feature type="transmembrane region" description="Helical" evidence="6">
    <location>
        <begin position="273"/>
        <end position="292"/>
    </location>
</feature>
<dbReference type="PROSITE" id="PS00217">
    <property type="entry name" value="SUGAR_TRANSPORT_2"/>
    <property type="match status" value="1"/>
</dbReference>
<reference evidence="9" key="1">
    <citation type="journal article" date="2019" name="Int. J. Syst. Evol. Microbiol.">
        <title>The Global Catalogue of Microorganisms (GCM) 10K type strain sequencing project: providing services to taxonomists for standard genome sequencing and annotation.</title>
        <authorList>
            <consortium name="The Broad Institute Genomics Platform"/>
            <consortium name="The Broad Institute Genome Sequencing Center for Infectious Disease"/>
            <person name="Wu L."/>
            <person name="Ma J."/>
        </authorList>
    </citation>
    <scope>NUCLEOTIDE SEQUENCE [LARGE SCALE GENOMIC DNA]</scope>
    <source>
        <strain evidence="9">JCM 18050</strain>
    </source>
</reference>
<dbReference type="SUPFAM" id="SSF103473">
    <property type="entry name" value="MFS general substrate transporter"/>
    <property type="match status" value="1"/>
</dbReference>
<feature type="transmembrane region" description="Helical" evidence="6">
    <location>
        <begin position="139"/>
        <end position="163"/>
    </location>
</feature>
<dbReference type="PROSITE" id="PS50850">
    <property type="entry name" value="MFS"/>
    <property type="match status" value="1"/>
</dbReference>
<keyword evidence="9" id="KW-1185">Reference proteome</keyword>
<proteinExistence type="predicted"/>
<organism evidence="8 9">
    <name type="scientific">Orbus sasakiae</name>
    <dbReference type="NCBI Taxonomy" id="1078475"/>
    <lineage>
        <taxon>Bacteria</taxon>
        <taxon>Pseudomonadati</taxon>
        <taxon>Pseudomonadota</taxon>
        <taxon>Gammaproteobacteria</taxon>
        <taxon>Orbales</taxon>
        <taxon>Orbaceae</taxon>
        <taxon>Orbus</taxon>
    </lineage>
</organism>
<feature type="transmembrane region" description="Helical" evidence="6">
    <location>
        <begin position="12"/>
        <end position="32"/>
    </location>
</feature>
<evidence type="ECO:0000256" key="3">
    <source>
        <dbReference type="ARBA" id="ARBA00022692"/>
    </source>
</evidence>